<sequence>MDSNGKFIEPKKLFPGKQVKVTRCSNTARALELLKRDTLGSPNYVIVHTGTNDLHRLRQNTAHAVRRMAEKASREFPDSRVVISTLLPRTDVPPHVIRDINAEIARSCAALPNVHLAHHPTIGPWYLYDGLHLDQDDIPTLRQDIRHRLGIRLVILIHIFNLAVPLTINGKRLYRALSATLLILTELNTFQCFGASIFRPTLHRRFSRGGGCAQNRCLLYRFGLLCLRFYYALLRGACSLRCLSHLSQFTILSTSFRLRDRGAVFSTARSLPSMRASETLVSHVTTFKTLSIS</sequence>
<proteinExistence type="predicted"/>
<keyword evidence="2" id="KW-1185">Reference proteome</keyword>
<dbReference type="InterPro" id="IPR036514">
    <property type="entry name" value="SGNH_hydro_sf"/>
</dbReference>
<organism evidence="1 2">
    <name type="scientific">Synaphobranchus kaupii</name>
    <name type="common">Kaup's arrowtooth eel</name>
    <dbReference type="NCBI Taxonomy" id="118154"/>
    <lineage>
        <taxon>Eukaryota</taxon>
        <taxon>Metazoa</taxon>
        <taxon>Chordata</taxon>
        <taxon>Craniata</taxon>
        <taxon>Vertebrata</taxon>
        <taxon>Euteleostomi</taxon>
        <taxon>Actinopterygii</taxon>
        <taxon>Neopterygii</taxon>
        <taxon>Teleostei</taxon>
        <taxon>Anguilliformes</taxon>
        <taxon>Synaphobranchidae</taxon>
        <taxon>Synaphobranchus</taxon>
    </lineage>
</organism>
<dbReference type="SUPFAM" id="SSF52266">
    <property type="entry name" value="SGNH hydrolase"/>
    <property type="match status" value="1"/>
</dbReference>
<evidence type="ECO:0000313" key="2">
    <source>
        <dbReference type="Proteomes" id="UP001152622"/>
    </source>
</evidence>
<dbReference type="Proteomes" id="UP001152622">
    <property type="component" value="Chromosome 4"/>
</dbReference>
<protein>
    <recommendedName>
        <fullName evidence="3">SGNH hydrolase-type esterase domain-containing protein</fullName>
    </recommendedName>
</protein>
<accession>A0A9Q1FUN8</accession>
<gene>
    <name evidence="1" type="ORF">SKAU_G00148580</name>
</gene>
<name>A0A9Q1FUN8_SYNKA</name>
<reference evidence="1" key="1">
    <citation type="journal article" date="2023" name="Science">
        <title>Genome structures resolve the early diversification of teleost fishes.</title>
        <authorList>
            <person name="Parey E."/>
            <person name="Louis A."/>
            <person name="Montfort J."/>
            <person name="Bouchez O."/>
            <person name="Roques C."/>
            <person name="Iampietro C."/>
            <person name="Lluch J."/>
            <person name="Castinel A."/>
            <person name="Donnadieu C."/>
            <person name="Desvignes T."/>
            <person name="Floi Bucao C."/>
            <person name="Jouanno E."/>
            <person name="Wen M."/>
            <person name="Mejri S."/>
            <person name="Dirks R."/>
            <person name="Jansen H."/>
            <person name="Henkel C."/>
            <person name="Chen W.J."/>
            <person name="Zahm M."/>
            <person name="Cabau C."/>
            <person name="Klopp C."/>
            <person name="Thompson A.W."/>
            <person name="Robinson-Rechavi M."/>
            <person name="Braasch I."/>
            <person name="Lecointre G."/>
            <person name="Bobe J."/>
            <person name="Postlethwait J.H."/>
            <person name="Berthelot C."/>
            <person name="Roest Crollius H."/>
            <person name="Guiguen Y."/>
        </authorList>
    </citation>
    <scope>NUCLEOTIDE SEQUENCE</scope>
    <source>
        <strain evidence="1">WJC10195</strain>
    </source>
</reference>
<evidence type="ECO:0000313" key="1">
    <source>
        <dbReference type="EMBL" id="KAJ8366027.1"/>
    </source>
</evidence>
<dbReference type="Gene3D" id="3.40.50.1110">
    <property type="entry name" value="SGNH hydrolase"/>
    <property type="match status" value="1"/>
</dbReference>
<evidence type="ECO:0008006" key="3">
    <source>
        <dbReference type="Google" id="ProtNLM"/>
    </source>
</evidence>
<dbReference type="EMBL" id="JAINUF010000004">
    <property type="protein sequence ID" value="KAJ8366027.1"/>
    <property type="molecule type" value="Genomic_DNA"/>
</dbReference>
<dbReference type="OrthoDB" id="8949194at2759"/>
<comment type="caution">
    <text evidence="1">The sequence shown here is derived from an EMBL/GenBank/DDBJ whole genome shotgun (WGS) entry which is preliminary data.</text>
</comment>
<dbReference type="AlphaFoldDB" id="A0A9Q1FUN8"/>